<keyword evidence="2" id="KW-0539">Nucleus</keyword>
<dbReference type="PANTHER" id="PTHR44267:SF1">
    <property type="entry name" value="WD REPEAT-CONTAINING PROTEIN 43"/>
    <property type="match status" value="1"/>
</dbReference>
<dbReference type="AlphaFoldDB" id="A0A0N4W4J2"/>
<reference evidence="8" key="1">
    <citation type="submission" date="2017-02" db="UniProtKB">
        <authorList>
            <consortium name="WormBaseParasite"/>
        </authorList>
    </citation>
    <scope>IDENTIFICATION</scope>
</reference>
<dbReference type="GO" id="GO:0005730">
    <property type="term" value="C:nucleolus"/>
    <property type="evidence" value="ECO:0007669"/>
    <property type="project" value="TreeGrafter"/>
</dbReference>
<evidence type="ECO:0000259" key="5">
    <source>
        <dbReference type="Pfam" id="PF04003"/>
    </source>
</evidence>
<evidence type="ECO:0000256" key="4">
    <source>
        <dbReference type="SAM" id="MobiDB-lite"/>
    </source>
</evidence>
<feature type="compositionally biased region" description="Acidic residues" evidence="4">
    <location>
        <begin position="290"/>
        <end position="323"/>
    </location>
</feature>
<gene>
    <name evidence="6" type="ORF">HPLM_LOCUS4803</name>
</gene>
<feature type="compositionally biased region" description="Acidic residues" evidence="4">
    <location>
        <begin position="247"/>
        <end position="279"/>
    </location>
</feature>
<reference evidence="6 7" key="2">
    <citation type="submission" date="2018-11" db="EMBL/GenBank/DDBJ databases">
        <authorList>
            <consortium name="Pathogen Informatics"/>
        </authorList>
    </citation>
    <scope>NUCLEOTIDE SEQUENCE [LARGE SCALE GENOMIC DNA]</scope>
    <source>
        <strain evidence="6 7">MHpl1</strain>
    </source>
</reference>
<dbReference type="WBParaSite" id="HPLM_0000481101-mRNA-1">
    <property type="protein sequence ID" value="HPLM_0000481101-mRNA-1"/>
    <property type="gene ID" value="HPLM_0000481101"/>
</dbReference>
<dbReference type="OMA" id="EDWWDEG"/>
<evidence type="ECO:0000313" key="6">
    <source>
        <dbReference type="EMBL" id="VDO24054.1"/>
    </source>
</evidence>
<name>A0A0N4W4J2_HAEPC</name>
<dbReference type="PANTHER" id="PTHR44267">
    <property type="entry name" value="WD REPEAT-CONTAINING PROTEIN 43"/>
    <property type="match status" value="1"/>
</dbReference>
<feature type="region of interest" description="Disordered" evidence="4">
    <location>
        <begin position="1"/>
        <end position="65"/>
    </location>
</feature>
<dbReference type="InterPro" id="IPR007148">
    <property type="entry name" value="SSU_processome_Utp12"/>
</dbReference>
<dbReference type="EMBL" id="UZAF01016254">
    <property type="protein sequence ID" value="VDO24054.1"/>
    <property type="molecule type" value="Genomic_DNA"/>
</dbReference>
<dbReference type="OrthoDB" id="30195at2759"/>
<sequence length="323" mass="35644">MVKQRKSKGSDTLQSPAEVANPDLTISPTKKAKTNGLLVEADEEETNPKENGDSPKRKKTKDPTLGQLVELQRIESETKAQPSSGVSLAVQLTQGLMSNDAQKLDSVLHESRLEIIQATLLDVQVSHVVPLLKALFERLSCRSATNIKPWILWMQCTLSLHASYLSSIRNLESELSGLLEWMRQRIGHQQKLLELHGRLSIVGEQISRRMNRTVAVAPQPLIVFNDDVHSDIDDIESGGSDESAASSDEEEEDWWDEGGLEAGDEDENEDDDDSGDDSDINMQTKKINGDSDEGGTDDDDESEDDGDEGGENDDDEEDEMDIG</sequence>
<dbReference type="Pfam" id="PF04003">
    <property type="entry name" value="Utp12"/>
    <property type="match status" value="1"/>
</dbReference>
<evidence type="ECO:0000256" key="3">
    <source>
        <dbReference type="ARBA" id="ARBA00038335"/>
    </source>
</evidence>
<protein>
    <submittedName>
        <fullName evidence="8">Utp12 domain-containing protein</fullName>
    </submittedName>
</protein>
<feature type="region of interest" description="Disordered" evidence="4">
    <location>
        <begin position="231"/>
        <end position="323"/>
    </location>
</feature>
<comment type="similarity">
    <text evidence="3">Belongs to the UTP5 family.</text>
</comment>
<evidence type="ECO:0000313" key="8">
    <source>
        <dbReference type="WBParaSite" id="HPLM_0000481101-mRNA-1"/>
    </source>
</evidence>
<organism evidence="8">
    <name type="scientific">Haemonchus placei</name>
    <name type="common">Barber's pole worm</name>
    <dbReference type="NCBI Taxonomy" id="6290"/>
    <lineage>
        <taxon>Eukaryota</taxon>
        <taxon>Metazoa</taxon>
        <taxon>Ecdysozoa</taxon>
        <taxon>Nematoda</taxon>
        <taxon>Chromadorea</taxon>
        <taxon>Rhabditida</taxon>
        <taxon>Rhabditina</taxon>
        <taxon>Rhabditomorpha</taxon>
        <taxon>Strongyloidea</taxon>
        <taxon>Trichostrongylidae</taxon>
        <taxon>Haemonchus</taxon>
    </lineage>
</organism>
<feature type="compositionally biased region" description="Basic and acidic residues" evidence="4">
    <location>
        <begin position="46"/>
        <end position="55"/>
    </location>
</feature>
<evidence type="ECO:0000256" key="2">
    <source>
        <dbReference type="ARBA" id="ARBA00023242"/>
    </source>
</evidence>
<proteinExistence type="inferred from homology"/>
<dbReference type="Proteomes" id="UP000268014">
    <property type="component" value="Unassembled WGS sequence"/>
</dbReference>
<comment type="subcellular location">
    <subcellularLocation>
        <location evidence="1">Nucleus</location>
    </subcellularLocation>
</comment>
<accession>A0A0N4W4J2</accession>
<dbReference type="InterPro" id="IPR052414">
    <property type="entry name" value="U3_snoRNA-assoc_WDR"/>
</dbReference>
<feature type="compositionally biased region" description="Low complexity" evidence="4">
    <location>
        <begin position="237"/>
        <end position="246"/>
    </location>
</feature>
<evidence type="ECO:0000256" key="1">
    <source>
        <dbReference type="ARBA" id="ARBA00004123"/>
    </source>
</evidence>
<dbReference type="STRING" id="6290.A0A0N4W4J2"/>
<dbReference type="GO" id="GO:0000462">
    <property type="term" value="P:maturation of SSU-rRNA from tricistronic rRNA transcript (SSU-rRNA, 5.8S rRNA, LSU-rRNA)"/>
    <property type="evidence" value="ECO:0007669"/>
    <property type="project" value="TreeGrafter"/>
</dbReference>
<feature type="domain" description="Small-subunit processome Utp12" evidence="5">
    <location>
        <begin position="99"/>
        <end position="202"/>
    </location>
</feature>
<evidence type="ECO:0000313" key="7">
    <source>
        <dbReference type="Proteomes" id="UP000268014"/>
    </source>
</evidence>
<keyword evidence="7" id="KW-1185">Reference proteome</keyword>